<organism evidence="1 2">
    <name type="scientific">Elongatibacter sediminis</name>
    <dbReference type="NCBI Taxonomy" id="3119006"/>
    <lineage>
        <taxon>Bacteria</taxon>
        <taxon>Pseudomonadati</taxon>
        <taxon>Pseudomonadota</taxon>
        <taxon>Gammaproteobacteria</taxon>
        <taxon>Chromatiales</taxon>
        <taxon>Wenzhouxiangellaceae</taxon>
        <taxon>Elongatibacter</taxon>
    </lineage>
</organism>
<proteinExistence type="predicted"/>
<evidence type="ECO:0000313" key="1">
    <source>
        <dbReference type="EMBL" id="MEJ8568789.1"/>
    </source>
</evidence>
<dbReference type="RefSeq" id="WP_354696110.1">
    <property type="nucleotide sequence ID" value="NZ_JAZHOG010000009.1"/>
</dbReference>
<sequence length="79" mass="8103">MKESSIGKVASVIAAIVVLGVLGVSGVALAVDSVVVGDTKYTCQNQCVVDSNGYVSDSGGGWIFAEPHDPNQPRPDPDD</sequence>
<dbReference type="EMBL" id="JAZHOG010000009">
    <property type="protein sequence ID" value="MEJ8568789.1"/>
    <property type="molecule type" value="Genomic_DNA"/>
</dbReference>
<dbReference type="AlphaFoldDB" id="A0AAW9RIG7"/>
<dbReference type="Proteomes" id="UP001359886">
    <property type="component" value="Unassembled WGS sequence"/>
</dbReference>
<keyword evidence="2" id="KW-1185">Reference proteome</keyword>
<protein>
    <recommendedName>
        <fullName evidence="3">Secreted protein</fullName>
    </recommendedName>
</protein>
<name>A0AAW9RIG7_9GAMM</name>
<evidence type="ECO:0000313" key="2">
    <source>
        <dbReference type="Proteomes" id="UP001359886"/>
    </source>
</evidence>
<gene>
    <name evidence="1" type="ORF">V3330_14235</name>
</gene>
<reference evidence="1 2" key="1">
    <citation type="submission" date="2024-02" db="EMBL/GenBank/DDBJ databases">
        <title>A novel Wenzhouxiangellaceae bacterium, isolated from coastal sediments.</title>
        <authorList>
            <person name="Du Z.-J."/>
            <person name="Ye Y.-Q."/>
            <person name="Zhang X.-Y."/>
        </authorList>
    </citation>
    <scope>NUCLEOTIDE SEQUENCE [LARGE SCALE GENOMIC DNA]</scope>
    <source>
        <strain evidence="1 2">CH-27</strain>
    </source>
</reference>
<evidence type="ECO:0008006" key="3">
    <source>
        <dbReference type="Google" id="ProtNLM"/>
    </source>
</evidence>
<accession>A0AAW9RIG7</accession>
<comment type="caution">
    <text evidence="1">The sequence shown here is derived from an EMBL/GenBank/DDBJ whole genome shotgun (WGS) entry which is preliminary data.</text>
</comment>